<dbReference type="SUPFAM" id="SSF50494">
    <property type="entry name" value="Trypsin-like serine proteases"/>
    <property type="match status" value="1"/>
</dbReference>
<accession>A0ABY4CB53</accession>
<dbReference type="EMBL" id="CP093442">
    <property type="protein sequence ID" value="UOF02172.1"/>
    <property type="molecule type" value="Genomic_DNA"/>
</dbReference>
<dbReference type="PROSITE" id="PS51257">
    <property type="entry name" value="PROKAR_LIPOPROTEIN"/>
    <property type="match status" value="1"/>
</dbReference>
<evidence type="ECO:0000313" key="3">
    <source>
        <dbReference type="EMBL" id="UOF02172.1"/>
    </source>
</evidence>
<dbReference type="Pfam" id="PF00089">
    <property type="entry name" value="Trypsin"/>
    <property type="match status" value="1"/>
</dbReference>
<dbReference type="EC" id="3.4.21.-" evidence="3"/>
<dbReference type="Gene3D" id="2.40.10.10">
    <property type="entry name" value="Trypsin-like serine proteases"/>
    <property type="match status" value="1"/>
</dbReference>
<keyword evidence="1" id="KW-0732">Signal</keyword>
<dbReference type="SMART" id="SM00020">
    <property type="entry name" value="Tryp_SPc"/>
    <property type="match status" value="1"/>
</dbReference>
<evidence type="ECO:0000259" key="2">
    <source>
        <dbReference type="PROSITE" id="PS50240"/>
    </source>
</evidence>
<feature type="signal peptide" evidence="1">
    <location>
        <begin position="1"/>
        <end position="23"/>
    </location>
</feature>
<proteinExistence type="predicted"/>
<dbReference type="PANTHER" id="PTHR24260:SF136">
    <property type="entry name" value="GH08193P-RELATED"/>
    <property type="match status" value="1"/>
</dbReference>
<dbReference type="InterPro" id="IPR001254">
    <property type="entry name" value="Trypsin_dom"/>
</dbReference>
<dbReference type="InterPro" id="IPR018114">
    <property type="entry name" value="TRYPSIN_HIS"/>
</dbReference>
<dbReference type="InterPro" id="IPR051333">
    <property type="entry name" value="CLIP_Serine_Protease"/>
</dbReference>
<dbReference type="GO" id="GO:0016787">
    <property type="term" value="F:hydrolase activity"/>
    <property type="evidence" value="ECO:0007669"/>
    <property type="project" value="UniProtKB-KW"/>
</dbReference>
<name>A0ABY4CB53_9BACT</name>
<evidence type="ECO:0000313" key="4">
    <source>
        <dbReference type="Proteomes" id="UP000830116"/>
    </source>
</evidence>
<reference evidence="3" key="1">
    <citation type="submission" date="2022-03" db="EMBL/GenBank/DDBJ databases">
        <title>Genome Identification and Characterization of new species Bdellovibrio reynosense LBG001 sp. nov. from a Mexico soil sample.</title>
        <authorList>
            <person name="Camilli A."/>
            <person name="Ajao Y."/>
            <person name="Guo X."/>
        </authorList>
    </citation>
    <scope>NUCLEOTIDE SEQUENCE</scope>
    <source>
        <strain evidence="3">LBG001</strain>
    </source>
</reference>
<dbReference type="PROSITE" id="PS00134">
    <property type="entry name" value="TRYPSIN_HIS"/>
    <property type="match status" value="1"/>
</dbReference>
<gene>
    <name evidence="3" type="ORF">MNR06_04290</name>
</gene>
<evidence type="ECO:0000256" key="1">
    <source>
        <dbReference type="SAM" id="SignalP"/>
    </source>
</evidence>
<protein>
    <submittedName>
        <fullName evidence="3">Trypsin-like serine protease</fullName>
        <ecNumber evidence="3">3.4.21.-</ecNumber>
    </submittedName>
</protein>
<sequence>MKKHYTSLIVAVAALLTACAPGAVYSNLEIDGNSSAIINGSKVTSRADDGSRGVVLFLPVNGLGMAVGICTATLISDRSILTAAHCFDKSSKTIAGFKIIFADHKGIATRDAYKREGGREDVIIHENFRTTKIGLLNDVAVAFFDGGIPEGFAPVEIERDKTVNYQNSTLSIYGYGKKRDSREIFAIGHGSAGDLRKAVVTLNGAYGLMQDRYQIMSKGNTQFICSGDSGSGQFVKVNGKTRVIGVTSFVTGKKDMFGHVPCTEGRSTAMKVAFFADWIDQVHAKYDR</sequence>
<dbReference type="PROSITE" id="PS50240">
    <property type="entry name" value="TRYPSIN_DOM"/>
    <property type="match status" value="1"/>
</dbReference>
<dbReference type="Proteomes" id="UP000830116">
    <property type="component" value="Chromosome"/>
</dbReference>
<feature type="domain" description="Peptidase S1" evidence="2">
    <location>
        <begin position="37"/>
        <end position="284"/>
    </location>
</feature>
<dbReference type="PANTHER" id="PTHR24260">
    <property type="match status" value="1"/>
</dbReference>
<dbReference type="InterPro" id="IPR043504">
    <property type="entry name" value="Peptidase_S1_PA_chymotrypsin"/>
</dbReference>
<keyword evidence="4" id="KW-1185">Reference proteome</keyword>
<organism evidence="3 4">
    <name type="scientific">Bdellovibrio reynosensis</name>
    <dbReference type="NCBI Taxonomy" id="2835041"/>
    <lineage>
        <taxon>Bacteria</taxon>
        <taxon>Pseudomonadati</taxon>
        <taxon>Bdellovibrionota</taxon>
        <taxon>Bdellovibrionia</taxon>
        <taxon>Bdellovibrionales</taxon>
        <taxon>Pseudobdellovibrionaceae</taxon>
        <taxon>Bdellovibrio</taxon>
    </lineage>
</organism>
<dbReference type="InterPro" id="IPR009003">
    <property type="entry name" value="Peptidase_S1_PA"/>
</dbReference>
<feature type="chain" id="PRO_5047233124" evidence="1">
    <location>
        <begin position="24"/>
        <end position="288"/>
    </location>
</feature>
<keyword evidence="3" id="KW-0378">Hydrolase</keyword>
<dbReference type="RefSeq" id="WP_243539001.1">
    <property type="nucleotide sequence ID" value="NZ_CP093442.1"/>
</dbReference>